<feature type="compositionally biased region" description="Low complexity" evidence="14">
    <location>
        <begin position="623"/>
        <end position="633"/>
    </location>
</feature>
<dbReference type="GO" id="GO:0048680">
    <property type="term" value="P:positive regulation of axon regeneration"/>
    <property type="evidence" value="ECO:0007669"/>
    <property type="project" value="UniProtKB-ARBA"/>
</dbReference>
<keyword evidence="10" id="KW-0675">Receptor</keyword>
<dbReference type="FunFam" id="1.10.510.10:FF:001798">
    <property type="entry name" value="Uncharacterized protein"/>
    <property type="match status" value="1"/>
</dbReference>
<feature type="transmembrane region" description="Helical" evidence="15">
    <location>
        <begin position="440"/>
        <end position="464"/>
    </location>
</feature>
<dbReference type="InterPro" id="IPR017441">
    <property type="entry name" value="Protein_kinase_ATP_BS"/>
</dbReference>
<dbReference type="Gene3D" id="2.60.120.260">
    <property type="entry name" value="Galactose-binding domain-like"/>
    <property type="match status" value="1"/>
</dbReference>
<comment type="subcellular location">
    <subcellularLocation>
        <location evidence="1">Cell membrane</location>
        <topology evidence="1">Single-pass type I membrane protein</topology>
    </subcellularLocation>
</comment>
<keyword evidence="2" id="KW-1003">Cell membrane</keyword>
<feature type="compositionally biased region" description="Pro residues" evidence="14">
    <location>
        <begin position="611"/>
        <end position="622"/>
    </location>
</feature>
<dbReference type="GO" id="GO:0005886">
    <property type="term" value="C:plasma membrane"/>
    <property type="evidence" value="ECO:0007669"/>
    <property type="project" value="UniProtKB-SubCell"/>
</dbReference>
<dbReference type="FunFam" id="2.60.120.260:FF:000007">
    <property type="entry name" value="Discoidin domain receptor tyrosine kinase 1"/>
    <property type="match status" value="1"/>
</dbReference>
<dbReference type="EMBL" id="GBBI01003863">
    <property type="protein sequence ID" value="JAC14849.1"/>
    <property type="molecule type" value="mRNA"/>
</dbReference>
<feature type="compositionally biased region" description="Basic and acidic residues" evidence="14">
    <location>
        <begin position="399"/>
        <end position="410"/>
    </location>
</feature>
<dbReference type="PANTHER" id="PTHR24416">
    <property type="entry name" value="TYROSINE-PROTEIN KINASE RECEPTOR"/>
    <property type="match status" value="1"/>
</dbReference>
<feature type="region of interest" description="Disordered" evidence="14">
    <location>
        <begin position="399"/>
        <end position="432"/>
    </location>
</feature>
<dbReference type="InterPro" id="IPR001245">
    <property type="entry name" value="Ser-Thr/Tyr_kinase_cat_dom"/>
</dbReference>
<dbReference type="Pfam" id="PF00754">
    <property type="entry name" value="F5_F8_type_C"/>
    <property type="match status" value="1"/>
</dbReference>
<keyword evidence="3 15" id="KW-0812">Transmembrane</keyword>
<evidence type="ECO:0000256" key="7">
    <source>
        <dbReference type="ARBA" id="ARBA00022989"/>
    </source>
</evidence>
<dbReference type="InterPro" id="IPR050122">
    <property type="entry name" value="RTK"/>
</dbReference>
<evidence type="ECO:0000256" key="12">
    <source>
        <dbReference type="ARBA" id="ARBA00061639"/>
    </source>
</evidence>
<evidence type="ECO:0000256" key="14">
    <source>
        <dbReference type="SAM" id="MobiDB-lite"/>
    </source>
</evidence>
<proteinExistence type="evidence at transcript level"/>
<dbReference type="PANTHER" id="PTHR24416:SF580">
    <property type="entry name" value="DISCOIDIN DOMAIN RECEPTOR, ISOFORM F"/>
    <property type="match status" value="1"/>
</dbReference>
<evidence type="ECO:0000256" key="11">
    <source>
        <dbReference type="ARBA" id="ARBA00023180"/>
    </source>
</evidence>
<keyword evidence="4 16" id="KW-0732">Signal</keyword>
<keyword evidence="19" id="KW-0418">Kinase</keyword>
<reference evidence="19" key="1">
    <citation type="journal article" date="2014" name="PLoS Negl. Trop. Dis.">
        <title>An updated insight into the Sialotranscriptome of Triatoma infestans: developmental stage and geographic variations.</title>
        <authorList>
            <person name="Schwarz A."/>
            <person name="Medrano-Mercado N."/>
            <person name="Schaub G.A."/>
            <person name="Struchiner C.J."/>
            <person name="Bargues M.D."/>
            <person name="Levy M.Z."/>
            <person name="Ribeiro J.M."/>
        </authorList>
    </citation>
    <scope>NUCLEOTIDE SEQUENCE</scope>
    <source>
        <strain evidence="19">Chile</strain>
        <tissue evidence="19">Salivary glands</tissue>
    </source>
</reference>
<keyword evidence="6 13" id="KW-0067">ATP-binding</keyword>
<evidence type="ECO:0000256" key="2">
    <source>
        <dbReference type="ARBA" id="ARBA00022475"/>
    </source>
</evidence>
<dbReference type="GO" id="GO:0038062">
    <property type="term" value="F:protein tyrosine kinase collagen receptor activity"/>
    <property type="evidence" value="ECO:0007669"/>
    <property type="project" value="TreeGrafter"/>
</dbReference>
<dbReference type="SUPFAM" id="SSF56112">
    <property type="entry name" value="Protein kinase-like (PK-like)"/>
    <property type="match status" value="1"/>
</dbReference>
<feature type="binding site" evidence="13">
    <location>
        <position position="700"/>
    </location>
    <ligand>
        <name>ATP</name>
        <dbReference type="ChEBI" id="CHEBI:30616"/>
    </ligand>
</feature>
<feature type="signal peptide" evidence="16">
    <location>
        <begin position="1"/>
        <end position="25"/>
    </location>
</feature>
<keyword evidence="11" id="KW-0325">Glycoprotein</keyword>
<dbReference type="InterPro" id="IPR011009">
    <property type="entry name" value="Kinase-like_dom_sf"/>
</dbReference>
<evidence type="ECO:0000259" key="18">
    <source>
        <dbReference type="PROSITE" id="PS50022"/>
    </source>
</evidence>
<dbReference type="PROSITE" id="PS50011">
    <property type="entry name" value="PROTEIN_KINASE_DOM"/>
    <property type="match status" value="1"/>
</dbReference>
<evidence type="ECO:0000256" key="10">
    <source>
        <dbReference type="ARBA" id="ARBA00023170"/>
    </source>
</evidence>
<dbReference type="InterPro" id="IPR000719">
    <property type="entry name" value="Prot_kinase_dom"/>
</dbReference>
<name>A0A023F1H9_TRIIF</name>
<dbReference type="Gene3D" id="3.30.200.20">
    <property type="entry name" value="Phosphorylase Kinase, domain 1"/>
    <property type="match status" value="1"/>
</dbReference>
<feature type="region of interest" description="Disordered" evidence="14">
    <location>
        <begin position="611"/>
        <end position="659"/>
    </location>
</feature>
<evidence type="ECO:0000256" key="9">
    <source>
        <dbReference type="ARBA" id="ARBA00023157"/>
    </source>
</evidence>
<sequence>MLTMSIQAALLLTTVLLHISCTTTALELVRCGSPLGMESGDIPDSSITASSAYDSGSVGPLHGRLKHDKNGGAWCPRVMVTKEASEYLQVDLGRLTVITGTRTQGRFGNGQGQEYAEEFILDYWRAGFGKWRRWRDRGGKTMLPGNTNTYTVVEQKIDPVLIASKVRFIPYSIHLRTVCMRVDVLGCPWQEGVVSYSMPQGDRRSGEPDLRDNSYDGVEEGGWLSGGLGQLVDGHKGLDDFHMDVFGHGKGYEWVGWRNDSFSTSGRPVEIVFEFDTLRNFSAMYLHTNNLYSKDVQVFSLAKVYLSVGGKLFSGEPIHAPYMPDVIMENARNVTIKLHHTIGRFLKLQLYFASRWILVSEVSFDSVVVPGNITEEIYDNNLGHPVDQGRDVPLQRDAVHTTPSKEDSKKTGNVGVNLGGGGISSGTGSGSAKEPESRQLIGLLIGALTSVILLLMAAILFIVFRTRRIRTTHNTPSDQFTAEKNELQLRGKMNSNGHVYGQVSMEEPEKNIVYHEPFANHINMYGFQNSQQIKRNIQTPDYTDVPDIVQEYAVPLVNAPVGTQGFHTNAAPPATPMRTLPPLHNFFPKPPPVPPPPEKYYAATEIVQKAPPVPLSPPPSVPPSVAASSSTSSYGQLMSPPALDQDEEQDSDHTLHDFPRRDLKYASKLGDGTFGEVHLFEMLRTPNWVRSNSCKYVAVKVLRKGSPDDLREEFQREMEELLPLRNENISAVLGACLENEPLLLVMEYSEFGDLYQFLQNHVAESANLQTKADVLSYGTLIYMATQVASGMKYLEYHDFILHDLAARNCIVGHDYAIKIGDLGIGRSLYPADYFEIPGRGVCPVRWMSWESITMSKYSMKSIVWTFAVTLWEILTFAREQPYEDLTDEKVIENAKCFEKGAIKQLHLPQPIKCHKEIYDLMCECWQKKESDRPTFKEIHMFLQRKNLGY</sequence>
<dbReference type="Pfam" id="PF07714">
    <property type="entry name" value="PK_Tyr_Ser-Thr"/>
    <property type="match status" value="1"/>
</dbReference>
<evidence type="ECO:0000256" key="3">
    <source>
        <dbReference type="ARBA" id="ARBA00022692"/>
    </source>
</evidence>
<dbReference type="Gene3D" id="1.10.510.10">
    <property type="entry name" value="Transferase(Phosphotransferase) domain 1"/>
    <property type="match status" value="1"/>
</dbReference>
<evidence type="ECO:0000256" key="8">
    <source>
        <dbReference type="ARBA" id="ARBA00023136"/>
    </source>
</evidence>
<keyword evidence="7 15" id="KW-1133">Transmembrane helix</keyword>
<dbReference type="PRINTS" id="PR00109">
    <property type="entry name" value="TYRKINASE"/>
</dbReference>
<evidence type="ECO:0000256" key="15">
    <source>
        <dbReference type="SAM" id="Phobius"/>
    </source>
</evidence>
<evidence type="ECO:0000256" key="13">
    <source>
        <dbReference type="PROSITE-ProRule" id="PRU10141"/>
    </source>
</evidence>
<dbReference type="InterPro" id="IPR048525">
    <property type="entry name" value="DDR1-2_DS-like"/>
</dbReference>
<keyword evidence="5 13" id="KW-0547">Nucleotide-binding</keyword>
<feature type="compositionally biased region" description="Gly residues" evidence="14">
    <location>
        <begin position="417"/>
        <end position="429"/>
    </location>
</feature>
<feature type="non-terminal residue" evidence="19">
    <location>
        <position position="949"/>
    </location>
</feature>
<dbReference type="GO" id="GO:0005518">
    <property type="term" value="F:collagen binding"/>
    <property type="evidence" value="ECO:0007669"/>
    <property type="project" value="TreeGrafter"/>
</dbReference>
<organism evidence="19">
    <name type="scientific">Triatoma infestans</name>
    <name type="common">Assassin bug</name>
    <dbReference type="NCBI Taxonomy" id="30076"/>
    <lineage>
        <taxon>Eukaryota</taxon>
        <taxon>Metazoa</taxon>
        <taxon>Ecdysozoa</taxon>
        <taxon>Arthropoda</taxon>
        <taxon>Hexapoda</taxon>
        <taxon>Insecta</taxon>
        <taxon>Pterygota</taxon>
        <taxon>Neoptera</taxon>
        <taxon>Paraneoptera</taxon>
        <taxon>Hemiptera</taxon>
        <taxon>Heteroptera</taxon>
        <taxon>Panheteroptera</taxon>
        <taxon>Cimicomorpha</taxon>
        <taxon>Reduviidae</taxon>
        <taxon>Triatominae</taxon>
        <taxon>Triatoma</taxon>
    </lineage>
</organism>
<dbReference type="InterPro" id="IPR008979">
    <property type="entry name" value="Galactose-bd-like_sf"/>
</dbReference>
<dbReference type="SMART" id="SM00231">
    <property type="entry name" value="FA58C"/>
    <property type="match status" value="1"/>
</dbReference>
<dbReference type="InterPro" id="IPR000421">
    <property type="entry name" value="FA58C"/>
</dbReference>
<dbReference type="Pfam" id="PF21114">
    <property type="entry name" value="DDR1-2_DS-like"/>
    <property type="match status" value="1"/>
</dbReference>
<evidence type="ECO:0000256" key="4">
    <source>
        <dbReference type="ARBA" id="ARBA00022729"/>
    </source>
</evidence>
<evidence type="ECO:0000259" key="17">
    <source>
        <dbReference type="PROSITE" id="PS50011"/>
    </source>
</evidence>
<dbReference type="PROSITE" id="PS00107">
    <property type="entry name" value="PROTEIN_KINASE_ATP"/>
    <property type="match status" value="1"/>
</dbReference>
<feature type="domain" description="Protein kinase" evidence="17">
    <location>
        <begin position="663"/>
        <end position="942"/>
    </location>
</feature>
<dbReference type="GO" id="GO:0005524">
    <property type="term" value="F:ATP binding"/>
    <property type="evidence" value="ECO:0007669"/>
    <property type="project" value="UniProtKB-UniRule"/>
</dbReference>
<dbReference type="PROSITE" id="PS50022">
    <property type="entry name" value="FA58C_3"/>
    <property type="match status" value="1"/>
</dbReference>
<dbReference type="CDD" id="cd00057">
    <property type="entry name" value="FA58C"/>
    <property type="match status" value="1"/>
</dbReference>
<dbReference type="SUPFAM" id="SSF49785">
    <property type="entry name" value="Galactose-binding domain-like"/>
    <property type="match status" value="1"/>
</dbReference>
<evidence type="ECO:0000256" key="5">
    <source>
        <dbReference type="ARBA" id="ARBA00022741"/>
    </source>
</evidence>
<evidence type="ECO:0000256" key="16">
    <source>
        <dbReference type="SAM" id="SignalP"/>
    </source>
</evidence>
<feature type="chain" id="PRO_5001519317" evidence="16">
    <location>
        <begin position="26"/>
        <end position="949"/>
    </location>
</feature>
<dbReference type="FunFam" id="2.60.120.1190:FF:000003">
    <property type="entry name" value="Discoidin domain-containing receptor 2"/>
    <property type="match status" value="1"/>
</dbReference>
<dbReference type="GO" id="GO:0051897">
    <property type="term" value="P:positive regulation of phosphatidylinositol 3-kinase/protein kinase B signal transduction"/>
    <property type="evidence" value="ECO:0007669"/>
    <property type="project" value="TreeGrafter"/>
</dbReference>
<dbReference type="Gene3D" id="2.60.120.1190">
    <property type="match status" value="1"/>
</dbReference>
<keyword evidence="19" id="KW-0808">Transferase</keyword>
<keyword evidence="8 15" id="KW-0472">Membrane</keyword>
<feature type="domain" description="F5/8 type C" evidence="18">
    <location>
        <begin position="31"/>
        <end position="187"/>
    </location>
</feature>
<protein>
    <submittedName>
        <fullName evidence="19">Protein tyrosine kinase</fullName>
    </submittedName>
</protein>
<accession>A0A023F1H9</accession>
<keyword evidence="9" id="KW-1015">Disulfide bond</keyword>
<dbReference type="GO" id="GO:0043235">
    <property type="term" value="C:receptor complex"/>
    <property type="evidence" value="ECO:0007669"/>
    <property type="project" value="TreeGrafter"/>
</dbReference>
<evidence type="ECO:0000313" key="19">
    <source>
        <dbReference type="EMBL" id="JAC14849.1"/>
    </source>
</evidence>
<dbReference type="AlphaFoldDB" id="A0A023F1H9"/>
<comment type="similarity">
    <text evidence="12">Belongs to the protein kinase superfamily. Tyr protein kinase family. Insulin receptor subfamily.</text>
</comment>
<evidence type="ECO:0000256" key="6">
    <source>
        <dbReference type="ARBA" id="ARBA00022840"/>
    </source>
</evidence>
<evidence type="ECO:0000256" key="1">
    <source>
        <dbReference type="ARBA" id="ARBA00004251"/>
    </source>
</evidence>